<dbReference type="RefSeq" id="WP_133852707.1">
    <property type="nucleotide sequence ID" value="NZ_SNXZ01000006.1"/>
</dbReference>
<dbReference type="AlphaFoldDB" id="A0A4R6S397"/>
<evidence type="ECO:0000313" key="2">
    <source>
        <dbReference type="Proteomes" id="UP000295444"/>
    </source>
</evidence>
<gene>
    <name evidence="1" type="ORF">EV186_10678</name>
</gene>
<name>A0A4R6S397_LABRH</name>
<dbReference type="OrthoDB" id="3396763at2"/>
<evidence type="ECO:0000313" key="1">
    <source>
        <dbReference type="EMBL" id="TDP93684.1"/>
    </source>
</evidence>
<organism evidence="1 2">
    <name type="scientific">Labedaea rhizosphaerae</name>
    <dbReference type="NCBI Taxonomy" id="598644"/>
    <lineage>
        <taxon>Bacteria</taxon>
        <taxon>Bacillati</taxon>
        <taxon>Actinomycetota</taxon>
        <taxon>Actinomycetes</taxon>
        <taxon>Pseudonocardiales</taxon>
        <taxon>Pseudonocardiaceae</taxon>
        <taxon>Labedaea</taxon>
    </lineage>
</organism>
<keyword evidence="2" id="KW-1185">Reference proteome</keyword>
<dbReference type="Gene3D" id="3.40.50.12780">
    <property type="entry name" value="N-terminal domain of ligase-like"/>
    <property type="match status" value="1"/>
</dbReference>
<dbReference type="NCBIfam" id="TIGR03089">
    <property type="entry name" value="TIGR03089 family protein"/>
    <property type="match status" value="1"/>
</dbReference>
<dbReference type="EMBL" id="SNXZ01000006">
    <property type="protein sequence ID" value="TDP93684.1"/>
    <property type="molecule type" value="Genomic_DNA"/>
</dbReference>
<sequence>MTVTERLFLPLLTNPARPVITHYDDATGSRVELSGATLANWAAKTANWLTEEYDVEPGDPVSVVLPAHWQTAGVLLGAWWCGAHVIADPAGARVTLAGPATPITTSGVLARVSLHPMGLELGDVADGVDYIGEARLHGDQFLALQDVPDDTPALAGATVAETVAAARAAGIPAEARVMSTLDWTVPDGVIRGFLAVLAAGGSLVQVSNPARLDAHRAAERTNHDLS</sequence>
<dbReference type="SUPFAM" id="SSF56801">
    <property type="entry name" value="Acetyl-CoA synthetase-like"/>
    <property type="match status" value="1"/>
</dbReference>
<dbReference type="InterPro" id="IPR042099">
    <property type="entry name" value="ANL_N_sf"/>
</dbReference>
<reference evidence="1 2" key="1">
    <citation type="submission" date="2019-03" db="EMBL/GenBank/DDBJ databases">
        <title>Genomic Encyclopedia of Type Strains, Phase IV (KMG-IV): sequencing the most valuable type-strain genomes for metagenomic binning, comparative biology and taxonomic classification.</title>
        <authorList>
            <person name="Goeker M."/>
        </authorList>
    </citation>
    <scope>NUCLEOTIDE SEQUENCE [LARGE SCALE GENOMIC DNA]</scope>
    <source>
        <strain evidence="1 2">DSM 45361</strain>
    </source>
</reference>
<accession>A0A4R6S397</accession>
<protein>
    <submittedName>
        <fullName evidence="1">Uncharacterized protein (TIGR03089 family)</fullName>
    </submittedName>
</protein>
<dbReference type="InterPro" id="IPR017523">
    <property type="entry name" value="Rv3268"/>
</dbReference>
<proteinExistence type="predicted"/>
<comment type="caution">
    <text evidence="1">The sequence shown here is derived from an EMBL/GenBank/DDBJ whole genome shotgun (WGS) entry which is preliminary data.</text>
</comment>
<dbReference type="Proteomes" id="UP000295444">
    <property type="component" value="Unassembled WGS sequence"/>
</dbReference>